<comment type="caution">
    <text evidence="1">The sequence shown here is derived from an EMBL/GenBank/DDBJ whole genome shotgun (WGS) entry which is preliminary data.</text>
</comment>
<dbReference type="OrthoDB" id="3227959at2759"/>
<sequence>MATLVGPSPSILDSPNNFAYRRCGQELHILDSNTGHELSKHSDLWFQDGSVICQAETTLFKVHYSQLSRHSVLFRDVFTLPQPPRSRERGQLRVSEDIVEDCETCPLVVLQDKADDVGNFIAALYDGPNFGNNGREDFAIVSGILRLSTKFLVDSLREKALAHLSIAWPSTLKGWDLREDVARSFEMQTSMNGGHFYPSPIAVINLAREVTAPSLLPAAFYDLCRYTFSQIYEPSQDEPLYQPSDAPSLSSADMARLAIGKEAAQYAITTLIQSMGAAQTAQRQQGHFRKNSTGFICMSAAACRKDFSELTQLATSHYLFDRERGQSDPLYVSEEIGQLKSAEFSECKACARSLESWASRERSKIWAMINVWFRLEQPVEVPPTTTS</sequence>
<accession>A0A8H6T2F8</accession>
<keyword evidence="2" id="KW-1185">Reference proteome</keyword>
<name>A0A8H6T2F8_9AGAR</name>
<dbReference type="Proteomes" id="UP000636479">
    <property type="component" value="Unassembled WGS sequence"/>
</dbReference>
<organism evidence="1 2">
    <name type="scientific">Mycena indigotica</name>
    <dbReference type="NCBI Taxonomy" id="2126181"/>
    <lineage>
        <taxon>Eukaryota</taxon>
        <taxon>Fungi</taxon>
        <taxon>Dikarya</taxon>
        <taxon>Basidiomycota</taxon>
        <taxon>Agaricomycotina</taxon>
        <taxon>Agaricomycetes</taxon>
        <taxon>Agaricomycetidae</taxon>
        <taxon>Agaricales</taxon>
        <taxon>Marasmiineae</taxon>
        <taxon>Mycenaceae</taxon>
        <taxon>Mycena</taxon>
    </lineage>
</organism>
<gene>
    <name evidence="1" type="ORF">MIND_00347600</name>
</gene>
<reference evidence="1" key="1">
    <citation type="submission" date="2020-05" db="EMBL/GenBank/DDBJ databases">
        <title>Mycena genomes resolve the evolution of fungal bioluminescence.</title>
        <authorList>
            <person name="Tsai I.J."/>
        </authorList>
    </citation>
    <scope>NUCLEOTIDE SEQUENCE</scope>
    <source>
        <strain evidence="1">171206Taipei</strain>
    </source>
</reference>
<evidence type="ECO:0000313" key="1">
    <source>
        <dbReference type="EMBL" id="KAF7309758.1"/>
    </source>
</evidence>
<protein>
    <submittedName>
        <fullName evidence="1">BTB domain-containing protein</fullName>
    </submittedName>
</protein>
<dbReference type="GeneID" id="59342839"/>
<dbReference type="EMBL" id="JACAZF010000003">
    <property type="protein sequence ID" value="KAF7309758.1"/>
    <property type="molecule type" value="Genomic_DNA"/>
</dbReference>
<evidence type="ECO:0000313" key="2">
    <source>
        <dbReference type="Proteomes" id="UP000636479"/>
    </source>
</evidence>
<dbReference type="AlphaFoldDB" id="A0A8H6T2F8"/>
<dbReference type="RefSeq" id="XP_037223208.1">
    <property type="nucleotide sequence ID" value="XM_037360323.1"/>
</dbReference>
<proteinExistence type="predicted"/>